<dbReference type="CDD" id="cd16658">
    <property type="entry name" value="RING-Ubox_UBE4B"/>
    <property type="match status" value="1"/>
</dbReference>
<dbReference type="Pfam" id="PF04564">
    <property type="entry name" value="U-box"/>
    <property type="match status" value="1"/>
</dbReference>
<proteinExistence type="inferred from homology"/>
<dbReference type="GO" id="GO:0000151">
    <property type="term" value="C:ubiquitin ligase complex"/>
    <property type="evidence" value="ECO:0007669"/>
    <property type="project" value="InterPro"/>
</dbReference>
<dbReference type="OrthoDB" id="20295at2759"/>
<dbReference type="FunFam" id="3.30.40.10:FF:000060">
    <property type="entry name" value="ubiquitin conjugation factor E4 B"/>
    <property type="match status" value="1"/>
</dbReference>
<evidence type="ECO:0000313" key="19">
    <source>
        <dbReference type="EMBL" id="CAF3580218.1"/>
    </source>
</evidence>
<evidence type="ECO:0000256" key="12">
    <source>
        <dbReference type="ARBA" id="ARBA00023242"/>
    </source>
</evidence>
<comment type="caution">
    <text evidence="18">The sequence shown here is derived from an EMBL/GenBank/DDBJ whole genome shotgun (WGS) entry which is preliminary data.</text>
</comment>
<evidence type="ECO:0000259" key="17">
    <source>
        <dbReference type="PROSITE" id="PS51698"/>
    </source>
</evidence>
<dbReference type="GO" id="GO:0000209">
    <property type="term" value="P:protein polyubiquitination"/>
    <property type="evidence" value="ECO:0007669"/>
    <property type="project" value="TreeGrafter"/>
</dbReference>
<evidence type="ECO:0000256" key="2">
    <source>
        <dbReference type="ARBA" id="ARBA00004123"/>
    </source>
</evidence>
<dbReference type="GO" id="GO:0036503">
    <property type="term" value="P:ERAD pathway"/>
    <property type="evidence" value="ECO:0007669"/>
    <property type="project" value="InterPro"/>
</dbReference>
<keyword evidence="8" id="KW-0597">Phosphoprotein</keyword>
<evidence type="ECO:0000313" key="20">
    <source>
        <dbReference type="Proteomes" id="UP000663829"/>
    </source>
</evidence>
<organism evidence="18 20">
    <name type="scientific">Didymodactylos carnosus</name>
    <dbReference type="NCBI Taxonomy" id="1234261"/>
    <lineage>
        <taxon>Eukaryota</taxon>
        <taxon>Metazoa</taxon>
        <taxon>Spiralia</taxon>
        <taxon>Gnathifera</taxon>
        <taxon>Rotifera</taxon>
        <taxon>Eurotatoria</taxon>
        <taxon>Bdelloidea</taxon>
        <taxon>Philodinida</taxon>
        <taxon>Philodinidae</taxon>
        <taxon>Didymodactylos</taxon>
    </lineage>
</organism>
<evidence type="ECO:0000256" key="1">
    <source>
        <dbReference type="ARBA" id="ARBA00000900"/>
    </source>
</evidence>
<dbReference type="SMART" id="SM00504">
    <property type="entry name" value="Ubox"/>
    <property type="match status" value="1"/>
</dbReference>
<dbReference type="EMBL" id="CAJNOQ010000389">
    <property type="protein sequence ID" value="CAF0795670.1"/>
    <property type="molecule type" value="Genomic_DNA"/>
</dbReference>
<evidence type="ECO:0000256" key="6">
    <source>
        <dbReference type="ARBA" id="ARBA00012483"/>
    </source>
</evidence>
<evidence type="ECO:0000256" key="16">
    <source>
        <dbReference type="ARBA" id="ARBA00083610"/>
    </source>
</evidence>
<comment type="catalytic activity">
    <reaction evidence="1">
        <text>S-ubiquitinyl-[E2 ubiquitin-conjugating enzyme]-L-cysteine + [acceptor protein]-L-lysine = [E2 ubiquitin-conjugating enzyme]-L-cysteine + N(6)-ubiquitinyl-[acceptor protein]-L-lysine.</text>
        <dbReference type="EC" id="2.3.2.27"/>
    </reaction>
</comment>
<dbReference type="Gene3D" id="3.30.40.10">
    <property type="entry name" value="Zinc/RING finger domain, C3HC4 (zinc finger)"/>
    <property type="match status" value="1"/>
</dbReference>
<keyword evidence="20" id="KW-1185">Reference proteome</keyword>
<evidence type="ECO:0000256" key="3">
    <source>
        <dbReference type="ARBA" id="ARBA00004496"/>
    </source>
</evidence>
<comment type="pathway">
    <text evidence="4">Protein modification; protein ubiquitination.</text>
</comment>
<evidence type="ECO:0000313" key="18">
    <source>
        <dbReference type="EMBL" id="CAF0795670.1"/>
    </source>
</evidence>
<dbReference type="Proteomes" id="UP000681722">
    <property type="component" value="Unassembled WGS sequence"/>
</dbReference>
<evidence type="ECO:0000256" key="9">
    <source>
        <dbReference type="ARBA" id="ARBA00022679"/>
    </source>
</evidence>
<dbReference type="GO" id="GO:0034450">
    <property type="term" value="F:ubiquitin-ubiquitin ligase activity"/>
    <property type="evidence" value="ECO:0007669"/>
    <property type="project" value="InterPro"/>
</dbReference>
<evidence type="ECO:0000256" key="11">
    <source>
        <dbReference type="ARBA" id="ARBA00022990"/>
    </source>
</evidence>
<comment type="similarity">
    <text evidence="5">Belongs to the ubiquitin conjugation factor E4 family.</text>
</comment>
<evidence type="ECO:0000256" key="5">
    <source>
        <dbReference type="ARBA" id="ARBA00007434"/>
    </source>
</evidence>
<dbReference type="InterPro" id="IPR045132">
    <property type="entry name" value="UBE4"/>
</dbReference>
<evidence type="ECO:0000256" key="10">
    <source>
        <dbReference type="ARBA" id="ARBA00022786"/>
    </source>
</evidence>
<dbReference type="PANTHER" id="PTHR13931">
    <property type="entry name" value="UBIQUITINATION FACTOR E4"/>
    <property type="match status" value="1"/>
</dbReference>
<keyword evidence="7" id="KW-0963">Cytoplasm</keyword>
<dbReference type="SUPFAM" id="SSF57850">
    <property type="entry name" value="RING/U-box"/>
    <property type="match status" value="1"/>
</dbReference>
<keyword evidence="12" id="KW-0539">Nucleus</keyword>
<dbReference type="AlphaFoldDB" id="A0A813SHK3"/>
<protein>
    <recommendedName>
        <fullName evidence="14">Ubiquitin conjugation factor E4 B</fullName>
        <ecNumber evidence="6">2.3.2.27</ecNumber>
    </recommendedName>
    <alternativeName>
        <fullName evidence="16">RING-type E3 ubiquitin transferase E4 B</fullName>
    </alternativeName>
    <alternativeName>
        <fullName evidence="15">Ubiquitin fusion degradation protein 2</fullName>
    </alternativeName>
</protein>
<keyword evidence="11" id="KW-0007">Acetylation</keyword>
<name>A0A813SHK3_9BILA</name>
<dbReference type="Pfam" id="PF10408">
    <property type="entry name" value="Ufd2P_core"/>
    <property type="match status" value="1"/>
</dbReference>
<dbReference type="InterPro" id="IPR013083">
    <property type="entry name" value="Znf_RING/FYVE/PHD"/>
</dbReference>
<dbReference type="InterPro" id="IPR003613">
    <property type="entry name" value="Ubox_domain"/>
</dbReference>
<dbReference type="UniPathway" id="UPA00143"/>
<evidence type="ECO:0000256" key="7">
    <source>
        <dbReference type="ARBA" id="ARBA00022490"/>
    </source>
</evidence>
<dbReference type="Proteomes" id="UP000663829">
    <property type="component" value="Unassembled WGS sequence"/>
</dbReference>
<dbReference type="EC" id="2.3.2.27" evidence="6"/>
<dbReference type="InterPro" id="IPR019474">
    <property type="entry name" value="Ub_conjug_fac_E4_core"/>
</dbReference>
<reference evidence="18" key="1">
    <citation type="submission" date="2021-02" db="EMBL/GenBank/DDBJ databases">
        <authorList>
            <person name="Nowell W R."/>
        </authorList>
    </citation>
    <scope>NUCLEOTIDE SEQUENCE</scope>
</reference>
<dbReference type="GO" id="GO:0005737">
    <property type="term" value="C:cytoplasm"/>
    <property type="evidence" value="ECO:0007669"/>
    <property type="project" value="UniProtKB-SubCell"/>
</dbReference>
<evidence type="ECO:0000256" key="8">
    <source>
        <dbReference type="ARBA" id="ARBA00022553"/>
    </source>
</evidence>
<dbReference type="GO" id="GO:0005634">
    <property type="term" value="C:nucleus"/>
    <property type="evidence" value="ECO:0007669"/>
    <property type="project" value="UniProtKB-SubCell"/>
</dbReference>
<dbReference type="PANTHER" id="PTHR13931:SF2">
    <property type="entry name" value="UBIQUITIN CONJUGATION FACTOR E4 B"/>
    <property type="match status" value="1"/>
</dbReference>
<evidence type="ECO:0000256" key="4">
    <source>
        <dbReference type="ARBA" id="ARBA00004906"/>
    </source>
</evidence>
<feature type="domain" description="U-box" evidence="17">
    <location>
        <begin position="415"/>
        <end position="488"/>
    </location>
</feature>
<keyword evidence="9" id="KW-0808">Transferase</keyword>
<gene>
    <name evidence="18" type="ORF">GPM918_LOCUS3238</name>
    <name evidence="19" type="ORF">SRO942_LOCUS3238</name>
</gene>
<comment type="function">
    <text evidence="13">Ubiquitin-protein ligase that probably functions as an E3 ligase in conjunction with specific E1 and E2 ligases. May also function as an E4 ligase mediating the assembly of polyubiquitin chains on substrates ubiquitinated by another E3 ubiquitin ligase. May regulate myosin assembly in striated muscles together with STUB1 and VCP/p97 by targeting myosin chaperone UNC45B for proteasomal degradation.</text>
</comment>
<evidence type="ECO:0000256" key="13">
    <source>
        <dbReference type="ARBA" id="ARBA00056267"/>
    </source>
</evidence>
<dbReference type="PROSITE" id="PS51698">
    <property type="entry name" value="U_BOX"/>
    <property type="match status" value="1"/>
</dbReference>
<dbReference type="GO" id="GO:0006511">
    <property type="term" value="P:ubiquitin-dependent protein catabolic process"/>
    <property type="evidence" value="ECO:0007669"/>
    <property type="project" value="InterPro"/>
</dbReference>
<comment type="subcellular location">
    <subcellularLocation>
        <location evidence="3">Cytoplasm</location>
    </subcellularLocation>
    <subcellularLocation>
        <location evidence="2">Nucleus</location>
    </subcellularLocation>
</comment>
<evidence type="ECO:0000256" key="14">
    <source>
        <dbReference type="ARBA" id="ARBA00072779"/>
    </source>
</evidence>
<keyword evidence="10" id="KW-0833">Ubl conjugation pathway</keyword>
<evidence type="ECO:0000256" key="15">
    <source>
        <dbReference type="ARBA" id="ARBA00081821"/>
    </source>
</evidence>
<sequence>MFQSLKKAKQCANVALHDPNLIEISLEFYGKVAQLLLRYVGISSPLEARLPLALQGQMSWRALPDYYLDDIWDFFLTAAMMVPQCLSKRSIDDILTLMLIAVCSQNYIRNPYIVAKAVEVMHWLCARSDHPILRNATEYLFNHLLAQEHLVKALTKLYAGMYYVERTGASSEFYDKFNIRYHIEIIFKYMWRRPSFRHVFITTARDEKDFIRFLNMAINDVLYLLDESLQLLKKIHEIESAMDRKEAWENMPSESRMNKLQQLSQFEGQCNTYLPLGMETLNMLEYLSGDVPNPFCSPDLIDRLAAFLNFNLNELSGPNCIMLKIKDPLKCSFDPKRLLEKIVGIYINLAHDDRFAEALTRDERSYRASLFSSAIEKIQKRHITTSSRMETLLQLSYRVKRIAEEKAREEMDLSDAPDEFRDPLMCTVMTDPVLLPSGVVMDRSVINKHLLNSLTDPFNRQPLTVDQLIPATDIREQIENWMRDKKNRTV</sequence>
<dbReference type="EMBL" id="CAJOBC010000389">
    <property type="protein sequence ID" value="CAF3580218.1"/>
    <property type="molecule type" value="Genomic_DNA"/>
</dbReference>
<accession>A0A813SHK3</accession>